<feature type="transmembrane region" description="Helical" evidence="1">
    <location>
        <begin position="227"/>
        <end position="244"/>
    </location>
</feature>
<reference evidence="2" key="1">
    <citation type="journal article" date="2014" name="Int. J. Syst. Evol. Microbiol.">
        <title>Complete genome of a new Firmicutes species belonging to the dominant human colonic microbiota ('Ruminococcus bicirculans') reveals two chromosomes and a selective capacity to utilize plant glucans.</title>
        <authorList>
            <consortium name="NISC Comparative Sequencing Program"/>
            <person name="Wegmann U."/>
            <person name="Louis P."/>
            <person name="Goesmann A."/>
            <person name="Henrissat B."/>
            <person name="Duncan S.H."/>
            <person name="Flint H.J."/>
        </authorList>
    </citation>
    <scope>NUCLEOTIDE SEQUENCE</scope>
    <source>
        <strain evidence="2">NBRC 3250</strain>
    </source>
</reference>
<dbReference type="EMBL" id="LHZN01000083">
    <property type="protein sequence ID" value="KXV42228.1"/>
    <property type="molecule type" value="Genomic_DNA"/>
</dbReference>
<feature type="transmembrane region" description="Helical" evidence="1">
    <location>
        <begin position="328"/>
        <end position="351"/>
    </location>
</feature>
<keyword evidence="1" id="KW-0812">Transmembrane</keyword>
<evidence type="ECO:0000256" key="1">
    <source>
        <dbReference type="SAM" id="Phobius"/>
    </source>
</evidence>
<feature type="transmembrane region" description="Helical" evidence="1">
    <location>
        <begin position="295"/>
        <end position="316"/>
    </location>
</feature>
<feature type="transmembrane region" description="Helical" evidence="1">
    <location>
        <begin position="185"/>
        <end position="207"/>
    </location>
</feature>
<name>A0AAW3R170_9PROT</name>
<gene>
    <name evidence="3" type="ORF">AD941_01470</name>
    <name evidence="2" type="ORF">GCM10007866_13120</name>
</gene>
<proteinExistence type="predicted"/>
<evidence type="ECO:0000313" key="3">
    <source>
        <dbReference type="EMBL" id="KXV42228.1"/>
    </source>
</evidence>
<dbReference type="Proteomes" id="UP000075682">
    <property type="component" value="Unassembled WGS sequence"/>
</dbReference>
<protein>
    <recommendedName>
        <fullName evidence="6">Glycosyltransferase RgtA/B/C/D-like domain-containing protein</fullName>
    </recommendedName>
</protein>
<feature type="transmembrane region" description="Helical" evidence="1">
    <location>
        <begin position="127"/>
        <end position="145"/>
    </location>
</feature>
<organism evidence="3 4">
    <name type="scientific">Gluconobacter albidus</name>
    <dbReference type="NCBI Taxonomy" id="318683"/>
    <lineage>
        <taxon>Bacteria</taxon>
        <taxon>Pseudomonadati</taxon>
        <taxon>Pseudomonadota</taxon>
        <taxon>Alphaproteobacteria</taxon>
        <taxon>Acetobacterales</taxon>
        <taxon>Acetobacteraceae</taxon>
        <taxon>Gluconobacter</taxon>
    </lineage>
</organism>
<keyword evidence="1" id="KW-1133">Transmembrane helix</keyword>
<sequence>MAEACVKPPRSPAPRSAGPNILGTAYGVVLCVMLSVIALQTAILPASVWQGDEYDYFANIREHGLAFLSDRLLHWSPRPFSEIVIFAYGTLANAVHKPLAWIFLALTWLFCAAIAFVPFLRRSAAPIPMRLLIAVSLAAIFMLGHPSADLFYWPMGTIAHLPVLAAACGLILLKISNTLSLRAEALLLTLALASSEAGVFFGMLWLGMRGFESLGGRRTFPLGRSRWLLLPTGIGLCVFTVMIFNHRMGGSGFPFTPTHGHIRASLAAAFRPFLKTLFALQPDEMSSGSLFTRKALASGVVLKAILTGAFTALFMVCGIRPALRTLMAPALALSGTMYLTIAAAFYAFGFLCCQRHETFRLDFSILLVLLLAAGLSTILSAKFRISSDDRKRETTLQICALAGLLLFAGWTMRWRLSDLSLALAGLPLEEAAHDRVWASGLSAGTEMTYTQGTASPAFYYWRWEPGTYHVGGSGWEVQSAMRYFGKTTLHVLPPASLPPLPAVP</sequence>
<feature type="transmembrane region" description="Helical" evidence="1">
    <location>
        <begin position="21"/>
        <end position="43"/>
    </location>
</feature>
<feature type="transmembrane region" description="Helical" evidence="1">
    <location>
        <begin position="395"/>
        <end position="412"/>
    </location>
</feature>
<keyword evidence="5" id="KW-1185">Reference proteome</keyword>
<evidence type="ECO:0000313" key="5">
    <source>
        <dbReference type="Proteomes" id="UP001156672"/>
    </source>
</evidence>
<accession>A0AAW3R170</accession>
<reference evidence="2" key="4">
    <citation type="submission" date="2023-01" db="EMBL/GenBank/DDBJ databases">
        <title>Draft genome sequence of Gluconobacter albidus strain NBRC 3250.</title>
        <authorList>
            <person name="Sun Q."/>
            <person name="Mori K."/>
        </authorList>
    </citation>
    <scope>NUCLEOTIDE SEQUENCE</scope>
    <source>
        <strain evidence="2">NBRC 3250</strain>
    </source>
</reference>
<dbReference type="EMBL" id="BSNW01000009">
    <property type="protein sequence ID" value="GLQ68861.1"/>
    <property type="molecule type" value="Genomic_DNA"/>
</dbReference>
<feature type="transmembrane region" description="Helical" evidence="1">
    <location>
        <begin position="151"/>
        <end position="173"/>
    </location>
</feature>
<reference evidence="5" key="3">
    <citation type="journal article" date="2019" name="Int. J. Syst. Evol. Microbiol.">
        <title>The Global Catalogue of Microorganisms (GCM) 10K type strain sequencing project: providing services to taxonomists for standard genome sequencing and annotation.</title>
        <authorList>
            <consortium name="The Broad Institute Genomics Platform"/>
            <consortium name="The Broad Institute Genome Sequencing Center for Infectious Disease"/>
            <person name="Wu L."/>
            <person name="Ma J."/>
        </authorList>
    </citation>
    <scope>NUCLEOTIDE SEQUENCE [LARGE SCALE GENOMIC DNA]</scope>
    <source>
        <strain evidence="5">NBRC 3250</strain>
    </source>
</reference>
<feature type="transmembrane region" description="Helical" evidence="1">
    <location>
        <begin position="99"/>
        <end position="120"/>
    </location>
</feature>
<dbReference type="Proteomes" id="UP001156672">
    <property type="component" value="Unassembled WGS sequence"/>
</dbReference>
<evidence type="ECO:0000313" key="4">
    <source>
        <dbReference type="Proteomes" id="UP000075682"/>
    </source>
</evidence>
<reference evidence="3 4" key="2">
    <citation type="submission" date="2015-06" db="EMBL/GenBank/DDBJ databases">
        <title>Improved classification and identification of acetic acid bacteria using matrix-assisted laser desorption/ionization time-of-flight mass spectrometry; Gluconobacter nephelii and Gluconobacter uchimurae are later heterotypic synonyms of Gluconobacter japonicus and Gluconobacter oxydans, respectively.</title>
        <authorList>
            <person name="Li L."/>
            <person name="Cleenwerck I."/>
            <person name="De Vuyst L."/>
            <person name="Vandamme P."/>
        </authorList>
    </citation>
    <scope>NUCLEOTIDE SEQUENCE [LARGE SCALE GENOMIC DNA]</scope>
    <source>
        <strain evidence="3 4">LMG 1356</strain>
    </source>
</reference>
<evidence type="ECO:0000313" key="2">
    <source>
        <dbReference type="EMBL" id="GLQ68861.1"/>
    </source>
</evidence>
<keyword evidence="1" id="KW-0472">Membrane</keyword>
<comment type="caution">
    <text evidence="3">The sequence shown here is derived from an EMBL/GenBank/DDBJ whole genome shotgun (WGS) entry which is preliminary data.</text>
</comment>
<dbReference type="AlphaFoldDB" id="A0AAW3R170"/>
<evidence type="ECO:0008006" key="6">
    <source>
        <dbReference type="Google" id="ProtNLM"/>
    </source>
</evidence>
<feature type="transmembrane region" description="Helical" evidence="1">
    <location>
        <begin position="363"/>
        <end position="383"/>
    </location>
</feature>